<dbReference type="PANTHER" id="PTHR43547:SF2">
    <property type="entry name" value="HYBRID SIGNAL TRANSDUCTION HISTIDINE KINASE C"/>
    <property type="match status" value="1"/>
</dbReference>
<dbReference type="SMART" id="SM00387">
    <property type="entry name" value="HATPase_c"/>
    <property type="match status" value="1"/>
</dbReference>
<dbReference type="Pfam" id="PF02518">
    <property type="entry name" value="HATPase_c"/>
    <property type="match status" value="1"/>
</dbReference>
<dbReference type="PROSITE" id="PS50109">
    <property type="entry name" value="HIS_KIN"/>
    <property type="match status" value="1"/>
</dbReference>
<evidence type="ECO:0000256" key="1">
    <source>
        <dbReference type="ARBA" id="ARBA00000085"/>
    </source>
</evidence>
<comment type="catalytic activity">
    <reaction evidence="1">
        <text>ATP + protein L-histidine = ADP + protein N-phospho-L-histidine.</text>
        <dbReference type="EC" id="2.7.13.3"/>
    </reaction>
</comment>
<dbReference type="Gene3D" id="3.30.565.10">
    <property type="entry name" value="Histidine kinase-like ATPase, C-terminal domain"/>
    <property type="match status" value="1"/>
</dbReference>
<evidence type="ECO:0000259" key="6">
    <source>
        <dbReference type="PROSITE" id="PS50110"/>
    </source>
</evidence>
<accession>A0A2Z6B3P7</accession>
<dbReference type="RefSeq" id="WP_126381116.1">
    <property type="nucleotide sequence ID" value="NZ_AP017378.1"/>
</dbReference>
<feature type="domain" description="HDOD" evidence="7">
    <location>
        <begin position="23"/>
        <end position="219"/>
    </location>
</feature>
<dbReference type="Pfam" id="PF08668">
    <property type="entry name" value="HDOD"/>
    <property type="match status" value="1"/>
</dbReference>
<name>A0A2Z6B3P7_9BACT</name>
<dbReference type="InterPro" id="IPR005467">
    <property type="entry name" value="His_kinase_dom"/>
</dbReference>
<dbReference type="PANTHER" id="PTHR43547">
    <property type="entry name" value="TWO-COMPONENT HISTIDINE KINASE"/>
    <property type="match status" value="1"/>
</dbReference>
<dbReference type="SUPFAM" id="SSF55781">
    <property type="entry name" value="GAF domain-like"/>
    <property type="match status" value="1"/>
</dbReference>
<dbReference type="EC" id="2.7.13.3" evidence="2"/>
<keyword evidence="3 4" id="KW-0597">Phosphoprotein</keyword>
<keyword evidence="8" id="KW-0418">Kinase</keyword>
<feature type="domain" description="Histidine kinase" evidence="5">
    <location>
        <begin position="536"/>
        <end position="748"/>
    </location>
</feature>
<reference evidence="8 9" key="1">
    <citation type="journal article" date="2018" name="Sci. Adv.">
        <title>Multi-heme cytochromes provide a pathway for survival in energy-limited environments.</title>
        <authorList>
            <person name="Deng X."/>
            <person name="Dohmae N."/>
            <person name="Nealson K.H."/>
            <person name="Hashimoto K."/>
            <person name="Okamoto A."/>
        </authorList>
    </citation>
    <scope>NUCLEOTIDE SEQUENCE [LARGE SCALE GENOMIC DNA]</scope>
    <source>
        <strain evidence="8 9">IS5</strain>
    </source>
</reference>
<dbReference type="InterPro" id="IPR036890">
    <property type="entry name" value="HATPase_C_sf"/>
</dbReference>
<dbReference type="InterPro" id="IPR013976">
    <property type="entry name" value="HDOD"/>
</dbReference>
<evidence type="ECO:0000313" key="9">
    <source>
        <dbReference type="Proteomes" id="UP000269883"/>
    </source>
</evidence>
<protein>
    <recommendedName>
        <fullName evidence="2">histidine kinase</fullName>
        <ecNumber evidence="2">2.7.13.3</ecNumber>
    </recommendedName>
</protein>
<dbReference type="InterPro" id="IPR036097">
    <property type="entry name" value="HisK_dim/P_sf"/>
</dbReference>
<dbReference type="GO" id="GO:0000155">
    <property type="term" value="F:phosphorelay sensor kinase activity"/>
    <property type="evidence" value="ECO:0007669"/>
    <property type="project" value="InterPro"/>
</dbReference>
<dbReference type="PROSITE" id="PS51833">
    <property type="entry name" value="HDOD"/>
    <property type="match status" value="1"/>
</dbReference>
<feature type="domain" description="Response regulatory" evidence="6">
    <location>
        <begin position="767"/>
        <end position="881"/>
    </location>
</feature>
<evidence type="ECO:0000256" key="4">
    <source>
        <dbReference type="PROSITE-ProRule" id="PRU00169"/>
    </source>
</evidence>
<dbReference type="PROSITE" id="PS50110">
    <property type="entry name" value="RESPONSE_REGULATORY"/>
    <property type="match status" value="1"/>
</dbReference>
<dbReference type="SUPFAM" id="SSF109604">
    <property type="entry name" value="HD-domain/PDEase-like"/>
    <property type="match status" value="1"/>
</dbReference>
<proteinExistence type="predicted"/>
<dbReference type="SUPFAM" id="SSF55874">
    <property type="entry name" value="ATPase domain of HSP90 chaperone/DNA topoisomerase II/histidine kinase"/>
    <property type="match status" value="1"/>
</dbReference>
<sequence>MHTGESPTDAPNIRNIVRHIEELPAPPSVATKILNSVLADDVDFHEVSELIESDQTLTLKVLRMANSMGYGYRGKIENVEQAIATIGFDSLKTSLLSVIIRDSLYKDAQDGDPLLTHIWKHTLACAVASSLVAEHALPQLKDVAFAAGMVHDCGQLVLLSAMAEDYEPLVKQCIDGETSLLDLETEVLGVEHTLVGKWLLSAWKMPRRLIDSAWLHHQGPETLHELGEEGRLVAAVALGDILAHEVMHDGPTANSEELRVELVASFGFDESTLESIKGHIGEGFAKRAEAFDLENDAALFYFQALQRANAKLSGINTQLAAREDRLKSTNALLCAVAAAGPRLAKATETDDVFRAVERAVRDGLGAGRVFAYRIDAGGKILEGLLSDNGKPYLFSVLLDNDLRPLWGKSDIEPPKSLHNLLASYLTRIPADDPADDHQPRPIPVPPWQLLPLLAEDGFLGEVGIEPPIEAALLPEQTAALAQLTCLAAAALHRLELHDRLEERADRLSSALRKIRRMNHKLLQTERLAAVGQLAAGAAHEINNPLAIIYARAQLLEFHETNEKKKHDFQQMMTQIERITAILINLMDFARPAPPRMDTIALEGVVRRSLSLVESGLSKQGVTLDARLDSLPSIIGDGNQLEQVVLNLLINAEHAVIEARPEGTGRIKVRAGIRADKAVLTISDNGIGIKAENLNKIFDPFFTTKEEGKGTGLGLSTSYGIIQSHGGDIRFHSVPGKGTEVTVVLPLSTPDERSEVLPTQPGSNQAKPILVVDDEKHIRDILRESLEAQGYRVETANDGEQGLAKLKTSAYRLLLLDIRMPSRDGLSLLSEAKSLIGGMPVIVLTGMAGPEEIEKALKFGAYKCVRKPFQIDALLQDISAALKPEDTV</sequence>
<dbReference type="Pfam" id="PF00072">
    <property type="entry name" value="Response_reg"/>
    <property type="match status" value="1"/>
</dbReference>
<keyword evidence="8" id="KW-0808">Transferase</keyword>
<evidence type="ECO:0000256" key="2">
    <source>
        <dbReference type="ARBA" id="ARBA00012438"/>
    </source>
</evidence>
<dbReference type="OrthoDB" id="9813024at2"/>
<dbReference type="CDD" id="cd00082">
    <property type="entry name" value="HisKA"/>
    <property type="match status" value="1"/>
</dbReference>
<feature type="modified residue" description="4-aspartylphosphate" evidence="4">
    <location>
        <position position="816"/>
    </location>
</feature>
<dbReference type="PRINTS" id="PR00344">
    <property type="entry name" value="BCTRLSENSOR"/>
</dbReference>
<dbReference type="SUPFAM" id="SSF47384">
    <property type="entry name" value="Homodimeric domain of signal transducing histidine kinase"/>
    <property type="match status" value="1"/>
</dbReference>
<dbReference type="InterPro" id="IPR029016">
    <property type="entry name" value="GAF-like_dom_sf"/>
</dbReference>
<dbReference type="SMART" id="SM00388">
    <property type="entry name" value="HisKA"/>
    <property type="match status" value="1"/>
</dbReference>
<dbReference type="AlphaFoldDB" id="A0A2Z6B3P7"/>
<gene>
    <name evidence="8" type="ORF">DFE_3332</name>
</gene>
<dbReference type="Gene3D" id="3.30.450.40">
    <property type="match status" value="1"/>
</dbReference>
<dbReference type="Pfam" id="PF00512">
    <property type="entry name" value="HisKA"/>
    <property type="match status" value="1"/>
</dbReference>
<dbReference type="InterPro" id="IPR011006">
    <property type="entry name" value="CheY-like_superfamily"/>
</dbReference>
<dbReference type="Gene3D" id="1.10.287.130">
    <property type="match status" value="1"/>
</dbReference>
<evidence type="ECO:0000259" key="5">
    <source>
        <dbReference type="PROSITE" id="PS50109"/>
    </source>
</evidence>
<evidence type="ECO:0000259" key="7">
    <source>
        <dbReference type="PROSITE" id="PS51833"/>
    </source>
</evidence>
<keyword evidence="9" id="KW-1185">Reference proteome</keyword>
<evidence type="ECO:0000313" key="8">
    <source>
        <dbReference type="EMBL" id="BBD10058.1"/>
    </source>
</evidence>
<dbReference type="EMBL" id="AP017378">
    <property type="protein sequence ID" value="BBD10058.1"/>
    <property type="molecule type" value="Genomic_DNA"/>
</dbReference>
<dbReference type="InterPro" id="IPR003594">
    <property type="entry name" value="HATPase_dom"/>
</dbReference>
<dbReference type="Proteomes" id="UP000269883">
    <property type="component" value="Chromosome"/>
</dbReference>
<dbReference type="InterPro" id="IPR004358">
    <property type="entry name" value="Sig_transdc_His_kin-like_C"/>
</dbReference>
<dbReference type="Gene3D" id="1.10.3210.10">
    <property type="entry name" value="Hypothetical protein af1432"/>
    <property type="match status" value="1"/>
</dbReference>
<dbReference type="SMART" id="SM00448">
    <property type="entry name" value="REC"/>
    <property type="match status" value="1"/>
</dbReference>
<dbReference type="InterPro" id="IPR003661">
    <property type="entry name" value="HisK_dim/P_dom"/>
</dbReference>
<organism evidence="8 9">
    <name type="scientific">Desulfovibrio ferrophilus</name>
    <dbReference type="NCBI Taxonomy" id="241368"/>
    <lineage>
        <taxon>Bacteria</taxon>
        <taxon>Pseudomonadati</taxon>
        <taxon>Thermodesulfobacteriota</taxon>
        <taxon>Desulfovibrionia</taxon>
        <taxon>Desulfovibrionales</taxon>
        <taxon>Desulfovibrionaceae</taxon>
        <taxon>Desulfovibrio</taxon>
    </lineage>
</organism>
<dbReference type="Gene3D" id="3.40.50.2300">
    <property type="match status" value="1"/>
</dbReference>
<dbReference type="InterPro" id="IPR001789">
    <property type="entry name" value="Sig_transdc_resp-reg_receiver"/>
</dbReference>
<dbReference type="SUPFAM" id="SSF52172">
    <property type="entry name" value="CheY-like"/>
    <property type="match status" value="1"/>
</dbReference>
<dbReference type="KEGG" id="dfl:DFE_3332"/>
<evidence type="ECO:0000256" key="3">
    <source>
        <dbReference type="ARBA" id="ARBA00022553"/>
    </source>
</evidence>